<dbReference type="AlphaFoldDB" id="A0A813ZC45"/>
<keyword evidence="6" id="KW-1185">Reference proteome</keyword>
<evidence type="ECO:0000313" key="4">
    <source>
        <dbReference type="EMBL" id="CAF3679626.1"/>
    </source>
</evidence>
<feature type="region of interest" description="Disordered" evidence="1">
    <location>
        <begin position="110"/>
        <end position="130"/>
    </location>
</feature>
<name>A0A813ZC45_9BILA</name>
<comment type="caution">
    <text evidence="2">The sequence shown here is derived from an EMBL/GenBank/DDBJ whole genome shotgun (WGS) entry which is preliminary data.</text>
</comment>
<dbReference type="InterPro" id="IPR020339">
    <property type="entry name" value="C20orf85-like"/>
</dbReference>
<reference evidence="2" key="1">
    <citation type="submission" date="2021-02" db="EMBL/GenBank/DDBJ databases">
        <authorList>
            <person name="Nowell W R."/>
        </authorList>
    </citation>
    <scope>NUCLEOTIDE SEQUENCE</scope>
</reference>
<evidence type="ECO:0000256" key="1">
    <source>
        <dbReference type="SAM" id="MobiDB-lite"/>
    </source>
</evidence>
<gene>
    <name evidence="2" type="ORF">GPM918_LOCUS8396</name>
    <name evidence="3" type="ORF">OVA965_LOCUS26693</name>
    <name evidence="4" type="ORF">SRO942_LOCUS8396</name>
    <name evidence="5" type="ORF">TMI583_LOCUS27434</name>
</gene>
<evidence type="ECO:0000313" key="5">
    <source>
        <dbReference type="EMBL" id="CAF4066873.1"/>
    </source>
</evidence>
<dbReference type="Proteomes" id="UP000677228">
    <property type="component" value="Unassembled WGS sequence"/>
</dbReference>
<dbReference type="EMBL" id="CAJOBC010001457">
    <property type="protein sequence ID" value="CAF3679626.1"/>
    <property type="molecule type" value="Genomic_DNA"/>
</dbReference>
<dbReference type="Pfam" id="PF14945">
    <property type="entry name" value="LLC1"/>
    <property type="match status" value="1"/>
</dbReference>
<dbReference type="EMBL" id="CAJOBA010038793">
    <property type="protein sequence ID" value="CAF4066873.1"/>
    <property type="molecule type" value="Genomic_DNA"/>
</dbReference>
<evidence type="ECO:0000313" key="6">
    <source>
        <dbReference type="Proteomes" id="UP000663829"/>
    </source>
</evidence>
<protein>
    <submittedName>
        <fullName evidence="2">Uncharacterized protein</fullName>
    </submittedName>
</protein>
<dbReference type="Proteomes" id="UP000663829">
    <property type="component" value="Unassembled WGS sequence"/>
</dbReference>
<evidence type="ECO:0000313" key="3">
    <source>
        <dbReference type="EMBL" id="CAF1260189.1"/>
    </source>
</evidence>
<proteinExistence type="predicted"/>
<dbReference type="Proteomes" id="UP000681722">
    <property type="component" value="Unassembled WGS sequence"/>
</dbReference>
<accession>A0A813ZC45</accession>
<sequence length="177" mass="20965">MLINSAHRVLSNDVRSRISTSLTKSIDANENINRPKTTVQFINHNGIDTFRREIINKEAESRRLWAEKFNPWLSEEYQKMYENMARNRNVFVEPQVISLHRPEWKQEGNVLPPLEKRRPGERRRRKAGAFPETENDKIGWRCLPHQSIEIYGSNRAKNIAPLPKQYKFSSWPVESFY</sequence>
<evidence type="ECO:0000313" key="2">
    <source>
        <dbReference type="EMBL" id="CAF0896338.1"/>
    </source>
</evidence>
<dbReference type="EMBL" id="CAJNOK010017237">
    <property type="protein sequence ID" value="CAF1260189.1"/>
    <property type="molecule type" value="Genomic_DNA"/>
</dbReference>
<dbReference type="OrthoDB" id="9970318at2759"/>
<organism evidence="2 6">
    <name type="scientific">Didymodactylos carnosus</name>
    <dbReference type="NCBI Taxonomy" id="1234261"/>
    <lineage>
        <taxon>Eukaryota</taxon>
        <taxon>Metazoa</taxon>
        <taxon>Spiralia</taxon>
        <taxon>Gnathifera</taxon>
        <taxon>Rotifera</taxon>
        <taxon>Eurotatoria</taxon>
        <taxon>Bdelloidea</taxon>
        <taxon>Philodinida</taxon>
        <taxon>Philodinidae</taxon>
        <taxon>Didymodactylos</taxon>
    </lineage>
</organism>
<dbReference type="Proteomes" id="UP000682733">
    <property type="component" value="Unassembled WGS sequence"/>
</dbReference>
<dbReference type="EMBL" id="CAJNOQ010001457">
    <property type="protein sequence ID" value="CAF0896338.1"/>
    <property type="molecule type" value="Genomic_DNA"/>
</dbReference>